<name>A0A344TJQ2_9BACT</name>
<accession>A0A344TJQ2</accession>
<dbReference type="EMBL" id="CP030850">
    <property type="protein sequence ID" value="AXE18873.1"/>
    <property type="molecule type" value="Genomic_DNA"/>
</dbReference>
<evidence type="ECO:0000313" key="1">
    <source>
        <dbReference type="EMBL" id="AXE18873.1"/>
    </source>
</evidence>
<organism evidence="1 2">
    <name type="scientific">Runella rosea</name>
    <dbReference type="NCBI Taxonomy" id="2259595"/>
    <lineage>
        <taxon>Bacteria</taxon>
        <taxon>Pseudomonadati</taxon>
        <taxon>Bacteroidota</taxon>
        <taxon>Cytophagia</taxon>
        <taxon>Cytophagales</taxon>
        <taxon>Spirosomataceae</taxon>
        <taxon>Runella</taxon>
    </lineage>
</organism>
<dbReference type="Proteomes" id="UP000251993">
    <property type="component" value="Chromosome"/>
</dbReference>
<sequence length="75" mass="8736">MWRYRIWRNPVKIFSAVFILSFGFSFAQDFTQRVNMIVVIDNNVVVGGIMSPQLVVARMKLPVLYVMNRVICLLL</sequence>
<protein>
    <submittedName>
        <fullName evidence="1">Uncharacterized protein</fullName>
    </submittedName>
</protein>
<dbReference type="KEGG" id="run:DR864_14500"/>
<proteinExistence type="predicted"/>
<dbReference type="AlphaFoldDB" id="A0A344TJQ2"/>
<keyword evidence="2" id="KW-1185">Reference proteome</keyword>
<evidence type="ECO:0000313" key="2">
    <source>
        <dbReference type="Proteomes" id="UP000251993"/>
    </source>
</evidence>
<reference evidence="1 2" key="1">
    <citation type="submission" date="2018-07" db="EMBL/GenBank/DDBJ databases">
        <title>Genome sequencing of Runella.</title>
        <authorList>
            <person name="Baek M.-G."/>
            <person name="Yi H."/>
        </authorList>
    </citation>
    <scope>NUCLEOTIDE SEQUENCE [LARGE SCALE GENOMIC DNA]</scope>
    <source>
        <strain evidence="1 2">HYN0085</strain>
    </source>
</reference>
<gene>
    <name evidence="1" type="ORF">DR864_14500</name>
</gene>